<feature type="transmembrane region" description="Helical" evidence="2">
    <location>
        <begin position="59"/>
        <end position="79"/>
    </location>
</feature>
<dbReference type="Proteomes" id="UP001055439">
    <property type="component" value="Chromosome 8"/>
</dbReference>
<dbReference type="AlphaFoldDB" id="A0A9E7HFC2"/>
<evidence type="ECO:0000256" key="2">
    <source>
        <dbReference type="SAM" id="Phobius"/>
    </source>
</evidence>
<dbReference type="EMBL" id="CP097510">
    <property type="protein sequence ID" value="URE33446.1"/>
    <property type="molecule type" value="Genomic_DNA"/>
</dbReference>
<keyword evidence="2" id="KW-1133">Transmembrane helix</keyword>
<dbReference type="OrthoDB" id="10506310at2759"/>
<feature type="compositionally biased region" description="Low complexity" evidence="1">
    <location>
        <begin position="193"/>
        <end position="207"/>
    </location>
</feature>
<accession>A0A9E7HFC2</accession>
<keyword evidence="4" id="KW-1185">Reference proteome</keyword>
<evidence type="ECO:0000256" key="1">
    <source>
        <dbReference type="SAM" id="MobiDB-lite"/>
    </source>
</evidence>
<keyword evidence="2" id="KW-0812">Transmembrane</keyword>
<reference evidence="3" key="1">
    <citation type="submission" date="2022-05" db="EMBL/GenBank/DDBJ databases">
        <title>The Musa troglodytarum L. genome provides insights into the mechanism of non-climacteric behaviour and enrichment of carotenoids.</title>
        <authorList>
            <person name="Wang J."/>
        </authorList>
    </citation>
    <scope>NUCLEOTIDE SEQUENCE</scope>
    <source>
        <tissue evidence="3">Leaf</tissue>
    </source>
</reference>
<dbReference type="PANTHER" id="PTHR37746:SF1">
    <property type="entry name" value="TRANSMEMBRANE PROTEIN"/>
    <property type="match status" value="1"/>
</dbReference>
<protein>
    <submittedName>
        <fullName evidence="3">Uncharacterized protein</fullName>
    </submittedName>
</protein>
<proteinExistence type="predicted"/>
<organism evidence="3 4">
    <name type="scientific">Musa troglodytarum</name>
    <name type="common">fe'i banana</name>
    <dbReference type="NCBI Taxonomy" id="320322"/>
    <lineage>
        <taxon>Eukaryota</taxon>
        <taxon>Viridiplantae</taxon>
        <taxon>Streptophyta</taxon>
        <taxon>Embryophyta</taxon>
        <taxon>Tracheophyta</taxon>
        <taxon>Spermatophyta</taxon>
        <taxon>Magnoliopsida</taxon>
        <taxon>Liliopsida</taxon>
        <taxon>Zingiberales</taxon>
        <taxon>Musaceae</taxon>
        <taxon>Musa</taxon>
    </lineage>
</organism>
<dbReference type="PANTHER" id="PTHR37746">
    <property type="entry name" value="TRANSMEMBRANE PROTEIN"/>
    <property type="match status" value="1"/>
</dbReference>
<gene>
    <name evidence="3" type="ORF">MUK42_17246</name>
</gene>
<name>A0A9E7HFC2_9LILI</name>
<sequence>MEAAKAESPPPPLLVELSMEAMRLLSRWYLSLSTLSSHPLVAVLAAASILAFLYLPRTLLPLLLSPIPISTFLLLAALFRLRSPPPNSLAAAAADEEEVAPVLSEPKPEAKVVESTDHHQNVIFRDAFADCLRRSGPLEVIYEECEGEEENEEYRCGGRSQEQHTKWAQNENLGSGRLWPLRFACDDSDTESEGGSPAASGSSSPAEPRLPWEDEEQGDDMIEIDLEEENLIEIDISGGR</sequence>
<evidence type="ECO:0000313" key="3">
    <source>
        <dbReference type="EMBL" id="URE33446.1"/>
    </source>
</evidence>
<feature type="region of interest" description="Disordered" evidence="1">
    <location>
        <begin position="185"/>
        <end position="220"/>
    </location>
</feature>
<evidence type="ECO:0000313" key="4">
    <source>
        <dbReference type="Proteomes" id="UP001055439"/>
    </source>
</evidence>
<keyword evidence="2" id="KW-0472">Membrane</keyword>
<feature type="transmembrane region" description="Helical" evidence="2">
    <location>
        <begin position="28"/>
        <end position="53"/>
    </location>
</feature>